<dbReference type="CDD" id="cd19079">
    <property type="entry name" value="AKR_EcYajO-like"/>
    <property type="match status" value="1"/>
</dbReference>
<dbReference type="GO" id="GO:0016491">
    <property type="term" value="F:oxidoreductase activity"/>
    <property type="evidence" value="ECO:0007669"/>
    <property type="project" value="UniProtKB-KW"/>
</dbReference>
<dbReference type="EMBL" id="FOFD01000001">
    <property type="protein sequence ID" value="SEP70827.1"/>
    <property type="molecule type" value="Genomic_DNA"/>
</dbReference>
<dbReference type="FunFam" id="3.20.20.100:FF:000004">
    <property type="entry name" value="Oxidoreductase, aldo/keto reductase"/>
    <property type="match status" value="1"/>
</dbReference>
<evidence type="ECO:0000256" key="1">
    <source>
        <dbReference type="ARBA" id="ARBA00023002"/>
    </source>
</evidence>
<dbReference type="PANTHER" id="PTHR43364:SF4">
    <property type="entry name" value="NAD(P)-LINKED OXIDOREDUCTASE SUPERFAMILY PROTEIN"/>
    <property type="match status" value="1"/>
</dbReference>
<feature type="domain" description="NADP-dependent oxidoreductase" evidence="2">
    <location>
        <begin position="15"/>
        <end position="313"/>
    </location>
</feature>
<dbReference type="OrthoDB" id="7236at2157"/>
<dbReference type="Gene3D" id="3.20.20.100">
    <property type="entry name" value="NADP-dependent oxidoreductase domain"/>
    <property type="match status" value="1"/>
</dbReference>
<organism evidence="3 4">
    <name type="scientific">Natrinema salaciae</name>
    <dbReference type="NCBI Taxonomy" id="1186196"/>
    <lineage>
        <taxon>Archaea</taxon>
        <taxon>Methanobacteriati</taxon>
        <taxon>Methanobacteriota</taxon>
        <taxon>Stenosarchaea group</taxon>
        <taxon>Halobacteria</taxon>
        <taxon>Halobacteriales</taxon>
        <taxon>Natrialbaceae</taxon>
        <taxon>Natrinema</taxon>
    </lineage>
</organism>
<dbReference type="InterPro" id="IPR050523">
    <property type="entry name" value="AKR_Detox_Biosynth"/>
</dbReference>
<dbReference type="RefSeq" id="WP_090612220.1">
    <property type="nucleotide sequence ID" value="NZ_FOFD01000001.1"/>
</dbReference>
<keyword evidence="1" id="KW-0560">Oxidoreductase</keyword>
<protein>
    <submittedName>
        <fullName evidence="3">Predicted oxidoreductase</fullName>
    </submittedName>
</protein>
<sequence length="327" mass="36196">MEYTNLGTTGLEVSRLCLGCMNFGTGQPWMIHDREQSRAVIDRALELGITFFDTANVYSRGESEAILGDALAAADRDRSELVVATKVFGPMHEGPNGRGLSRKHVLDQAEASLERLGTDYIDLYQIHRWDDETPIEETLSALDSLVEAGDVRYVGASTMPAWKFMKALSAADVDNYERFVSMQCEYNLVDRHEEANVLPLCADQGIGVIPWSPLAGGFLTGKYERDGGHDSGRAATDEFMQKRFTEENWTVLERVREIAAARDATPAQVSLAWLLHTDIVDAPIVGPRTIDHLEDDAGALEIDLSESDRERLEAPITPAWNPEIGDV</sequence>
<dbReference type="GO" id="GO:0005829">
    <property type="term" value="C:cytosol"/>
    <property type="evidence" value="ECO:0007669"/>
    <property type="project" value="TreeGrafter"/>
</dbReference>
<accession>A0A1H9A2Y9</accession>
<dbReference type="InterPro" id="IPR023210">
    <property type="entry name" value="NADP_OxRdtase_dom"/>
</dbReference>
<name>A0A1H9A2Y9_9EURY</name>
<reference evidence="4" key="1">
    <citation type="submission" date="2016-10" db="EMBL/GenBank/DDBJ databases">
        <authorList>
            <person name="Varghese N."/>
            <person name="Submissions S."/>
        </authorList>
    </citation>
    <scope>NUCLEOTIDE SEQUENCE [LARGE SCALE GENOMIC DNA]</scope>
    <source>
        <strain evidence="4">DSM 25055</strain>
    </source>
</reference>
<dbReference type="Pfam" id="PF00248">
    <property type="entry name" value="Aldo_ket_red"/>
    <property type="match status" value="1"/>
</dbReference>
<evidence type="ECO:0000313" key="3">
    <source>
        <dbReference type="EMBL" id="SEP70827.1"/>
    </source>
</evidence>
<proteinExistence type="predicted"/>
<dbReference type="Proteomes" id="UP000199114">
    <property type="component" value="Unassembled WGS sequence"/>
</dbReference>
<keyword evidence="4" id="KW-1185">Reference proteome</keyword>
<dbReference type="InterPro" id="IPR036812">
    <property type="entry name" value="NAD(P)_OxRdtase_dom_sf"/>
</dbReference>
<dbReference type="PANTHER" id="PTHR43364">
    <property type="entry name" value="NADH-SPECIFIC METHYLGLYOXAL REDUCTASE-RELATED"/>
    <property type="match status" value="1"/>
</dbReference>
<evidence type="ECO:0000259" key="2">
    <source>
        <dbReference type="Pfam" id="PF00248"/>
    </source>
</evidence>
<dbReference type="STRING" id="1186196.SAMN04489841_0331"/>
<dbReference type="AlphaFoldDB" id="A0A1H9A2Y9"/>
<evidence type="ECO:0000313" key="4">
    <source>
        <dbReference type="Proteomes" id="UP000199114"/>
    </source>
</evidence>
<gene>
    <name evidence="3" type="ORF">SAMN04489841_0331</name>
</gene>
<dbReference type="SUPFAM" id="SSF51430">
    <property type="entry name" value="NAD(P)-linked oxidoreductase"/>
    <property type="match status" value="1"/>
</dbReference>